<dbReference type="EMBL" id="JAPCKK010000016">
    <property type="protein sequence ID" value="MDP4097312.1"/>
    <property type="molecule type" value="Genomic_DNA"/>
</dbReference>
<evidence type="ECO:0000256" key="5">
    <source>
        <dbReference type="SAM" id="Coils"/>
    </source>
</evidence>
<keyword evidence="5" id="KW-0175">Coiled coil</keyword>
<dbReference type="PANTHER" id="PTHR43077">
    <property type="entry name" value="TRANSPORT PERMEASE YVFS-RELATED"/>
    <property type="match status" value="1"/>
</dbReference>
<dbReference type="PANTHER" id="PTHR43077:SF10">
    <property type="entry name" value="TRANSPORT PERMEASE PROTEIN"/>
    <property type="match status" value="1"/>
</dbReference>
<sequence>MRNIWRIYINDWKNVFKVSTGVLLVIAIIFLPSVYAWVNLKAMWDPYANTSGIKVAVTSEDLGAEVNGTKINIGDEVINSLKSNTKLGWTFVDREEARRGIEEGDYYASLLIPQDFSSKIASILTVNPQKPQILYSVNEKLNAVATKITSSGATSLTNQISSNFIESASEAVLSKLKAADIKLEEELPTIRNIENQVLELNDRLPDIEMLGNQALELEAKLPAIKQQGQKILALRNRIPEINEAGQLVLKIEENLPLLDEAAKGVLLVQQRLPEIQTAANRIVELDQNFGKVEDTLSTALKDLQTALDVIAAAQEALPKLEQVAASGGQFADSLSDFLTDHRGAFDSLAPIIKEDLILVQQIAGEVSQLTDIIRGTDFDPDAAAALLSRVSGRIDTAAAVLGRISGLLAELNSYLPNQALNTAISRIDQVQDRFGRLSTVMTSIGQALQQGKKPASDLLDNADKLAGEIDDATGDILSRYDTEIVPAVQDALQQLRTSAVNAANVLKTAEEQLPNIGTILADAQQAAEFGQKELTLLQKDLPAVRNRLHEAAATIQGNMDKFTLAVNQAADFVNKDLPGVKQKIHKAADFVRNDLPQAEAQFERLADLIENKFPEVEDAIHQVAGFVREDLPGAESSISRAAAAIRQYRAQNDLGQFISLLKGDVQKESDFLGSPVELKEQRLYPIPNYGSAMSPFYTTLSIWVGAMLLVSLFKVDVEDTQGIYKSYQVYFGRYLTFATIGIFQALSVSLGDLFLLGTYVHAKALFVLSSVLISLVFVAITYTLVSVFGNIGKGLAVIFLVLQFSSSGGTFPVSTSTAFFQMLNPIVPFTYAVSLLRETVGGILPRTAIKDVLMLILFLAICFAVGLILKKPLGKYTKRMAEKAKKTGLIP</sequence>
<evidence type="ECO:0000259" key="7">
    <source>
        <dbReference type="Pfam" id="PF12698"/>
    </source>
</evidence>
<dbReference type="Pfam" id="PF12698">
    <property type="entry name" value="ABC2_membrane_3"/>
    <property type="match status" value="1"/>
</dbReference>
<reference evidence="8 9" key="1">
    <citation type="submission" date="2022-10" db="EMBL/GenBank/DDBJ databases">
        <title>Paenibacillus description and whole genome data of maize root bacterial community.</title>
        <authorList>
            <person name="Marton D."/>
            <person name="Farkas M."/>
            <person name="Cserhati M."/>
        </authorList>
    </citation>
    <scope>NUCLEOTIDE SEQUENCE [LARGE SCALE GENOMIC DNA]</scope>
    <source>
        <strain evidence="8 9">P96</strain>
    </source>
</reference>
<dbReference type="InterPro" id="IPR017501">
    <property type="entry name" value="Phage_infect_YhgE_C"/>
</dbReference>
<evidence type="ECO:0000256" key="4">
    <source>
        <dbReference type="ARBA" id="ARBA00023136"/>
    </source>
</evidence>
<feature type="domain" description="ABC-2 type transporter transmembrane" evidence="7">
    <location>
        <begin position="664"/>
        <end position="867"/>
    </location>
</feature>
<evidence type="ECO:0000256" key="3">
    <source>
        <dbReference type="ARBA" id="ARBA00022989"/>
    </source>
</evidence>
<accession>A0ABT9FRF0</accession>
<keyword evidence="9" id="KW-1185">Reference proteome</keyword>
<feature type="transmembrane region" description="Helical" evidence="6">
    <location>
        <begin position="852"/>
        <end position="869"/>
    </location>
</feature>
<dbReference type="RefSeq" id="WP_305754923.1">
    <property type="nucleotide sequence ID" value="NZ_JAPCKK010000016.1"/>
</dbReference>
<dbReference type="NCBIfam" id="TIGR03062">
    <property type="entry name" value="pip_yhgE_Cterm"/>
    <property type="match status" value="1"/>
</dbReference>
<comment type="subcellular location">
    <subcellularLocation>
        <location evidence="1">Membrane</location>
        <topology evidence="1">Multi-pass membrane protein</topology>
    </subcellularLocation>
</comment>
<evidence type="ECO:0000256" key="6">
    <source>
        <dbReference type="SAM" id="Phobius"/>
    </source>
</evidence>
<dbReference type="InterPro" id="IPR051328">
    <property type="entry name" value="T7SS_ABC-Transporter"/>
</dbReference>
<keyword evidence="4 6" id="KW-0472">Membrane</keyword>
<feature type="transmembrane region" description="Helical" evidence="6">
    <location>
        <begin position="695"/>
        <end position="713"/>
    </location>
</feature>
<feature type="coiled-coil region" evidence="5">
    <location>
        <begin position="492"/>
        <end position="540"/>
    </location>
</feature>
<evidence type="ECO:0000256" key="2">
    <source>
        <dbReference type="ARBA" id="ARBA00022692"/>
    </source>
</evidence>
<evidence type="ECO:0000256" key="1">
    <source>
        <dbReference type="ARBA" id="ARBA00004141"/>
    </source>
</evidence>
<feature type="transmembrane region" description="Helical" evidence="6">
    <location>
        <begin position="765"/>
        <end position="785"/>
    </location>
</feature>
<comment type="caution">
    <text evidence="8">The sequence shown here is derived from an EMBL/GenBank/DDBJ whole genome shotgun (WGS) entry which is preliminary data.</text>
</comment>
<organism evidence="8 9">
    <name type="scientific">Paenibacillus zeirhizosphaerae</name>
    <dbReference type="NCBI Taxonomy" id="2987519"/>
    <lineage>
        <taxon>Bacteria</taxon>
        <taxon>Bacillati</taxon>
        <taxon>Bacillota</taxon>
        <taxon>Bacilli</taxon>
        <taxon>Bacillales</taxon>
        <taxon>Paenibacillaceae</taxon>
        <taxon>Paenibacillus</taxon>
    </lineage>
</organism>
<keyword evidence="2 6" id="KW-0812">Transmembrane</keyword>
<keyword evidence="3 6" id="KW-1133">Transmembrane helix</keyword>
<gene>
    <name evidence="8" type="ORF">OIN60_11070</name>
</gene>
<evidence type="ECO:0000313" key="9">
    <source>
        <dbReference type="Proteomes" id="UP001241848"/>
    </source>
</evidence>
<protein>
    <submittedName>
        <fullName evidence="8">YhgE/Pip domain-containing protein</fullName>
    </submittedName>
</protein>
<name>A0ABT9FRF0_9BACL</name>
<feature type="transmembrane region" description="Helical" evidence="6">
    <location>
        <begin position="734"/>
        <end position="759"/>
    </location>
</feature>
<dbReference type="InterPro" id="IPR013525">
    <property type="entry name" value="ABC2_TM"/>
</dbReference>
<dbReference type="Gene3D" id="3.40.1710.10">
    <property type="entry name" value="abc type-2 transporter like domain"/>
    <property type="match status" value="1"/>
</dbReference>
<dbReference type="InterPro" id="IPR017500">
    <property type="entry name" value="Phage_infect_YhgE_N"/>
</dbReference>
<dbReference type="NCBIfam" id="TIGR03061">
    <property type="entry name" value="pip_yhgE_Nterm"/>
    <property type="match status" value="1"/>
</dbReference>
<proteinExistence type="predicted"/>
<dbReference type="Proteomes" id="UP001241848">
    <property type="component" value="Unassembled WGS sequence"/>
</dbReference>
<evidence type="ECO:0000313" key="8">
    <source>
        <dbReference type="EMBL" id="MDP4097312.1"/>
    </source>
</evidence>
<feature type="transmembrane region" description="Helical" evidence="6">
    <location>
        <begin position="797"/>
        <end position="820"/>
    </location>
</feature>